<dbReference type="Gene3D" id="2.40.30.90">
    <property type="entry name" value="Bacterial fluorinating enzyme like"/>
    <property type="match status" value="1"/>
</dbReference>
<reference evidence="5 6" key="1">
    <citation type="journal article" date="2014" name="Nature">
        <title>An environmental bacterial taxon with a large and distinct metabolic repertoire.</title>
        <authorList>
            <person name="Wilson M.C."/>
            <person name="Mori T."/>
            <person name="Ruckert C."/>
            <person name="Uria A.R."/>
            <person name="Helf M.J."/>
            <person name="Takada K."/>
            <person name="Gernert C."/>
            <person name="Steffens U.A."/>
            <person name="Heycke N."/>
            <person name="Schmitt S."/>
            <person name="Rinke C."/>
            <person name="Helfrich E.J."/>
            <person name="Brachmann A.O."/>
            <person name="Gurgui C."/>
            <person name="Wakimoto T."/>
            <person name="Kracht M."/>
            <person name="Crusemann M."/>
            <person name="Hentschel U."/>
            <person name="Abe I."/>
            <person name="Matsunaga S."/>
            <person name="Kalinowski J."/>
            <person name="Takeyama H."/>
            <person name="Piel J."/>
        </authorList>
    </citation>
    <scope>NUCLEOTIDE SEQUENCE [LARGE SCALE GENOMIC DNA]</scope>
    <source>
        <strain evidence="6">TSY1</strain>
    </source>
</reference>
<evidence type="ECO:0000256" key="1">
    <source>
        <dbReference type="ARBA" id="ARBA00022691"/>
    </source>
</evidence>
<dbReference type="AlphaFoldDB" id="W4L7E2"/>
<proteinExistence type="inferred from homology"/>
<dbReference type="PIRSF" id="PIRSF006779">
    <property type="entry name" value="UCP006779"/>
    <property type="match status" value="1"/>
</dbReference>
<sequence>MNPLIALFTDFGTRDAYVAQMKGAILSICPHAHLVDLNHEVRQFDVRGAAYVLAASAAFFPARTIVVAVVDPGVGSARRPVMLQTASDKWFVGPDNGLLTHVMRREGFQRAAVLDRPAYYRGQDVSATFHGRDMFGPIAAHLAAGVDPEQLGSATDELITLPVAPPRQVGQALMGEVQHIDHFGNVVTNLTPAWLNAWPSQRQVFCVHRGQTHAVQWVNTYAEGESEALLGLFNSDQYFEFAVARGSAHAVLQAAVGDAIELRPTLDV</sequence>
<evidence type="ECO:0000313" key="6">
    <source>
        <dbReference type="Proteomes" id="UP000019141"/>
    </source>
</evidence>
<dbReference type="PATRIC" id="fig|1429438.4.peg.7492"/>
<protein>
    <recommendedName>
        <fullName evidence="7">SAM-dependent chlorinase/fluorinase</fullName>
    </recommendedName>
</protein>
<evidence type="ECO:0008006" key="7">
    <source>
        <dbReference type="Google" id="ProtNLM"/>
    </source>
</evidence>
<keyword evidence="6" id="KW-1185">Reference proteome</keyword>
<keyword evidence="1" id="KW-0949">S-adenosyl-L-methionine</keyword>
<dbReference type="EMBL" id="AZHW01001270">
    <property type="protein sequence ID" value="ETW93266.1"/>
    <property type="molecule type" value="Genomic_DNA"/>
</dbReference>
<comment type="caution">
    <text evidence="5">The sequence shown here is derived from an EMBL/GenBank/DDBJ whole genome shotgun (WGS) entry which is preliminary data.</text>
</comment>
<dbReference type="Proteomes" id="UP000019141">
    <property type="component" value="Unassembled WGS sequence"/>
</dbReference>
<dbReference type="InterPro" id="IPR046470">
    <property type="entry name" value="SAM_HAT_C"/>
</dbReference>
<organism evidence="5 6">
    <name type="scientific">Entotheonella factor</name>
    <dbReference type="NCBI Taxonomy" id="1429438"/>
    <lineage>
        <taxon>Bacteria</taxon>
        <taxon>Pseudomonadati</taxon>
        <taxon>Nitrospinota/Tectimicrobiota group</taxon>
        <taxon>Candidatus Tectimicrobiota</taxon>
        <taxon>Candidatus Entotheonellia</taxon>
        <taxon>Candidatus Entotheonellales</taxon>
        <taxon>Candidatus Entotheonellaceae</taxon>
        <taxon>Candidatus Entotheonella</taxon>
    </lineage>
</organism>
<dbReference type="InterPro" id="IPR023227">
    <property type="entry name" value="SAM_OH_AdoTrfase_C_sf"/>
</dbReference>
<dbReference type="InterPro" id="IPR002747">
    <property type="entry name" value="SAM_OH_AdoTrfase"/>
</dbReference>
<evidence type="ECO:0000259" key="3">
    <source>
        <dbReference type="Pfam" id="PF01887"/>
    </source>
</evidence>
<evidence type="ECO:0000256" key="2">
    <source>
        <dbReference type="ARBA" id="ARBA00024035"/>
    </source>
</evidence>
<feature type="domain" description="S-adenosyl-l-methionine hydroxide adenosyltransferase N-terminal" evidence="3">
    <location>
        <begin position="5"/>
        <end position="152"/>
    </location>
</feature>
<dbReference type="Gene3D" id="3.40.50.10790">
    <property type="entry name" value="S-adenosyl-l-methionine hydroxide adenosyltransferase, N-terminal"/>
    <property type="match status" value="1"/>
</dbReference>
<comment type="similarity">
    <text evidence="2">Belongs to the SAM hydrolase / SAM-dependent halogenase family.</text>
</comment>
<dbReference type="Pfam" id="PF01887">
    <property type="entry name" value="SAM_HAT_N"/>
    <property type="match status" value="1"/>
</dbReference>
<name>W4L7E2_ENTF1</name>
<dbReference type="Pfam" id="PF20257">
    <property type="entry name" value="SAM_HAT_C"/>
    <property type="match status" value="1"/>
</dbReference>
<evidence type="ECO:0000313" key="5">
    <source>
        <dbReference type="EMBL" id="ETW93266.1"/>
    </source>
</evidence>
<gene>
    <name evidence="5" type="ORF">ETSY1_39985</name>
</gene>
<dbReference type="InterPro" id="IPR046469">
    <property type="entry name" value="SAM_HAT_N"/>
</dbReference>
<dbReference type="PANTHER" id="PTHR35092">
    <property type="entry name" value="CHLORINASE MJ1651"/>
    <property type="match status" value="1"/>
</dbReference>
<dbReference type="SUPFAM" id="SSF102522">
    <property type="entry name" value="Bacterial fluorinating enzyme, N-terminal domain"/>
    <property type="match status" value="1"/>
</dbReference>
<dbReference type="HOGENOM" id="CLU_059734_0_0_7"/>
<dbReference type="InterPro" id="IPR023228">
    <property type="entry name" value="SAM_OH_AdoTrfase_N_sf"/>
</dbReference>
<evidence type="ECO:0000259" key="4">
    <source>
        <dbReference type="Pfam" id="PF20257"/>
    </source>
</evidence>
<accession>W4L7E2</accession>
<dbReference type="SUPFAM" id="SSF101852">
    <property type="entry name" value="Bacterial fluorinating enzyme, C-terminal domain"/>
    <property type="match status" value="1"/>
</dbReference>
<feature type="domain" description="S-adenosyl-l-methionine hydroxide adenosyltransferase C-terminal" evidence="4">
    <location>
        <begin position="175"/>
        <end position="261"/>
    </location>
</feature>
<dbReference type="PANTHER" id="PTHR35092:SF1">
    <property type="entry name" value="CHLORINASE MJ1651"/>
    <property type="match status" value="1"/>
</dbReference>